<dbReference type="SMART" id="SM00248">
    <property type="entry name" value="ANK"/>
    <property type="match status" value="14"/>
</dbReference>
<feature type="repeat" description="ANK" evidence="3">
    <location>
        <begin position="591"/>
        <end position="623"/>
    </location>
</feature>
<keyword evidence="1" id="KW-0677">Repeat</keyword>
<evidence type="ECO:0000256" key="3">
    <source>
        <dbReference type="PROSITE-ProRule" id="PRU00023"/>
    </source>
</evidence>
<dbReference type="OrthoDB" id="539213at2759"/>
<feature type="repeat" description="ANK" evidence="3">
    <location>
        <begin position="68"/>
        <end position="100"/>
    </location>
</feature>
<comment type="caution">
    <text evidence="4">The sequence shown here is derived from an EMBL/GenBank/DDBJ whole genome shotgun (WGS) entry which is preliminary data.</text>
</comment>
<sequence>MVHLLLRHGARVNVDIEELESSAIKYFTYCLDDWKANDLYNKMMEEDGHDGNYDHYDSKFDSNTSWEAFSSPIQIATRQNNLKLIQYLLGEGATINDCPNWRIVWEQLPAPTCRREGLQLYNDMMQASRDQFQPALHEAVHNGNIELTTLLLKHGAATEITDAFGSTALQLACGMQQDESEGDVRELARTRICLAKLLIHSGSDVNAAPGICRGRTTLQAAAERGDESLVMLLLENGANITAPPSADGGLTALEAAAKAGNPNLIRLFVDRGATSLPDIDWVALYFTSLHGDEAAVEWLLKQGVNLNDVHSPVNIPEITGTILQAAIKGGNIKVVEMLLQAGANVELVGENETALCTTIRMRDGAMFTALLSNGANPSPSGVRVTPLAIAAIHGEVEMVRSLIAVGAEVDQLSYDPGDVCNYRPSERILSTETALNWALKEYNRSMAQGTEEVIETSIRAIKPICLLLLSNGADPNTGPEGTGSCLGLVCEASYNRRARLEGNDGEELVQLLINAGADVNAPAVGGGVLTALELAFAVSEKLARILIDAGASKDQKGELVSLAIERGYMNLVSDLLNGDGHVELNFRPKNGSRLPLQAAAAKGNTDLVRLLLRRGADVNAQYTTIIGKIESALVGAVALGHFNVVTLLLEHGAHIHHLGTQSLLQLAAARGHLDIAHLLLDNDTLVDTIESRCNEAAEVADEEGHHFLARHLRNYNVHRTPQV</sequence>
<organism evidence="4 5">
    <name type="scientific">Cylindrodendrum hubeiense</name>
    <dbReference type="NCBI Taxonomy" id="595255"/>
    <lineage>
        <taxon>Eukaryota</taxon>
        <taxon>Fungi</taxon>
        <taxon>Dikarya</taxon>
        <taxon>Ascomycota</taxon>
        <taxon>Pezizomycotina</taxon>
        <taxon>Sordariomycetes</taxon>
        <taxon>Hypocreomycetidae</taxon>
        <taxon>Hypocreales</taxon>
        <taxon>Nectriaceae</taxon>
        <taxon>Cylindrodendrum</taxon>
    </lineage>
</organism>
<dbReference type="InterPro" id="IPR036770">
    <property type="entry name" value="Ankyrin_rpt-contain_sf"/>
</dbReference>
<dbReference type="EMBL" id="JAANBB010000034">
    <property type="protein sequence ID" value="KAF7554274.1"/>
    <property type="molecule type" value="Genomic_DNA"/>
</dbReference>
<evidence type="ECO:0000313" key="5">
    <source>
        <dbReference type="Proteomes" id="UP000722485"/>
    </source>
</evidence>
<dbReference type="Pfam" id="PF12796">
    <property type="entry name" value="Ank_2"/>
    <property type="match status" value="3"/>
</dbReference>
<proteinExistence type="predicted"/>
<feature type="repeat" description="ANK" evidence="3">
    <location>
        <begin position="321"/>
        <end position="350"/>
    </location>
</feature>
<dbReference type="Proteomes" id="UP000722485">
    <property type="component" value="Unassembled WGS sequence"/>
</dbReference>
<evidence type="ECO:0008006" key="6">
    <source>
        <dbReference type="Google" id="ProtNLM"/>
    </source>
</evidence>
<evidence type="ECO:0000256" key="1">
    <source>
        <dbReference type="ARBA" id="ARBA00022737"/>
    </source>
</evidence>
<dbReference type="PANTHER" id="PTHR24198:SF165">
    <property type="entry name" value="ANKYRIN REPEAT-CONTAINING PROTEIN-RELATED"/>
    <property type="match status" value="1"/>
</dbReference>
<dbReference type="PROSITE" id="PS50088">
    <property type="entry name" value="ANK_REPEAT"/>
    <property type="match status" value="7"/>
</dbReference>
<evidence type="ECO:0000256" key="2">
    <source>
        <dbReference type="ARBA" id="ARBA00023043"/>
    </source>
</evidence>
<accession>A0A9P5LKE3</accession>
<feature type="repeat" description="ANK" evidence="3">
    <location>
        <begin position="382"/>
        <end position="414"/>
    </location>
</feature>
<feature type="repeat" description="ANK" evidence="3">
    <location>
        <begin position="131"/>
        <end position="163"/>
    </location>
</feature>
<dbReference type="PROSITE" id="PS50297">
    <property type="entry name" value="ANK_REP_REGION"/>
    <property type="match status" value="6"/>
</dbReference>
<dbReference type="AlphaFoldDB" id="A0A9P5LKE3"/>
<keyword evidence="5" id="KW-1185">Reference proteome</keyword>
<feature type="repeat" description="ANK" evidence="3">
    <location>
        <begin position="213"/>
        <end position="245"/>
    </location>
</feature>
<dbReference type="PRINTS" id="PR01415">
    <property type="entry name" value="ANKYRIN"/>
</dbReference>
<name>A0A9P5LKE3_9HYPO</name>
<dbReference type="Pfam" id="PF00023">
    <property type="entry name" value="Ank"/>
    <property type="match status" value="1"/>
</dbReference>
<keyword evidence="2 3" id="KW-0040">ANK repeat</keyword>
<dbReference type="PANTHER" id="PTHR24198">
    <property type="entry name" value="ANKYRIN REPEAT AND PROTEIN KINASE DOMAIN-CONTAINING PROTEIN"/>
    <property type="match status" value="1"/>
</dbReference>
<protein>
    <recommendedName>
        <fullName evidence="6">Ankyrin</fullName>
    </recommendedName>
</protein>
<feature type="repeat" description="ANK" evidence="3">
    <location>
        <begin position="248"/>
        <end position="273"/>
    </location>
</feature>
<dbReference type="SUPFAM" id="SSF48403">
    <property type="entry name" value="Ankyrin repeat"/>
    <property type="match status" value="2"/>
</dbReference>
<evidence type="ECO:0000313" key="4">
    <source>
        <dbReference type="EMBL" id="KAF7554274.1"/>
    </source>
</evidence>
<reference evidence="4" key="1">
    <citation type="submission" date="2020-03" db="EMBL/GenBank/DDBJ databases">
        <title>Draft Genome Sequence of Cylindrodendrum hubeiense.</title>
        <authorList>
            <person name="Buettner E."/>
            <person name="Kellner H."/>
        </authorList>
    </citation>
    <scope>NUCLEOTIDE SEQUENCE</scope>
    <source>
        <strain evidence="4">IHI 201604</strain>
    </source>
</reference>
<gene>
    <name evidence="4" type="ORF">G7Z17_g3023</name>
</gene>
<dbReference type="InterPro" id="IPR002110">
    <property type="entry name" value="Ankyrin_rpt"/>
</dbReference>
<dbReference type="Gene3D" id="1.25.40.20">
    <property type="entry name" value="Ankyrin repeat-containing domain"/>
    <property type="match status" value="4"/>
</dbReference>